<evidence type="ECO:0000256" key="2">
    <source>
        <dbReference type="ARBA" id="ARBA00022777"/>
    </source>
</evidence>
<dbReference type="AlphaFoldDB" id="A0A0H3XK97"/>
<dbReference type="InterPro" id="IPR016064">
    <property type="entry name" value="NAD/diacylglycerol_kinase_sf"/>
</dbReference>
<dbReference type="Pfam" id="PF20143">
    <property type="entry name" value="NAD_kinase_C"/>
    <property type="match status" value="1"/>
</dbReference>
<dbReference type="GO" id="GO:0051287">
    <property type="term" value="F:NAD binding"/>
    <property type="evidence" value="ECO:0007669"/>
    <property type="project" value="UniProtKB-ARBA"/>
</dbReference>
<dbReference type="Gene3D" id="3.40.50.10330">
    <property type="entry name" value="Probable inorganic polyphosphate/atp-NAD kinase, domain 1"/>
    <property type="match status" value="1"/>
</dbReference>
<reference evidence="7" key="2">
    <citation type="submission" date="2015-06" db="EMBL/GenBank/DDBJ databases">
        <title>Complete genome sequence of Spiroplasma eriocheiris TDA-040725-5 (DSM 21848).</title>
        <authorList>
            <person name="Lo W.-S."/>
            <person name="Kuo C.-H."/>
        </authorList>
    </citation>
    <scope>NUCLEOTIDE SEQUENCE [LARGE SCALE GENOMIC DNA]</scope>
    <source>
        <strain evidence="7">TDA-040725-5</strain>
    </source>
</reference>
<dbReference type="KEGG" id="seri:SERIO_v1c02030"/>
<dbReference type="InterPro" id="IPR017437">
    <property type="entry name" value="ATP-NAD_kinase_PpnK-typ_C"/>
</dbReference>
<dbReference type="STRING" id="315358.SERIO_v1c02030"/>
<dbReference type="PATRIC" id="fig|743698.3.peg.205"/>
<protein>
    <submittedName>
        <fullName evidence="6">Inorganic polyphosphate/ATP-NAD kinase</fullName>
    </submittedName>
</protein>
<dbReference type="PANTHER" id="PTHR20275">
    <property type="entry name" value="NAD KINASE"/>
    <property type="match status" value="1"/>
</dbReference>
<sequence length="263" mass="29884">MFKFSIIVNEYEESQALAYEINQQLTSHGLIENVINPNYVFVIGGDGTLLKAVNEFQDIIDEVCFVIIKSGSLGFYANYTKETYPKVIADIVNDRCHLKQLPLLEVTYNKNQINYALNEVKVVDHVKTLRTKIFINDELLEYFRGSGLVFATSTGSTGYMRAINGSIIATNKYKLWQLKEIAPVANVRFITINASLILDDSQVIVLEGELIDKRLIIDTFEFELSANELEIKISEKTLNIVYDEDNDLSMTEKMKSLFAHCVI</sequence>
<gene>
    <name evidence="6" type="primary">ppnK</name>
    <name evidence="6" type="ORF">SERIO_v1c02030</name>
</gene>
<dbReference type="RefSeq" id="WP_047791064.1">
    <property type="nucleotide sequence ID" value="NZ_CP011856.1"/>
</dbReference>
<evidence type="ECO:0000256" key="4">
    <source>
        <dbReference type="ARBA" id="ARBA00023027"/>
    </source>
</evidence>
<keyword evidence="3" id="KW-0521">NADP</keyword>
<name>A0A0H3XK97_9MOLU</name>
<dbReference type="GO" id="GO:0005524">
    <property type="term" value="F:ATP binding"/>
    <property type="evidence" value="ECO:0007669"/>
    <property type="project" value="UniProtKB-ARBA"/>
</dbReference>
<dbReference type="EMBL" id="CP011856">
    <property type="protein sequence ID" value="AKM53794.1"/>
    <property type="molecule type" value="Genomic_DNA"/>
</dbReference>
<dbReference type="InterPro" id="IPR002504">
    <property type="entry name" value="NADK"/>
</dbReference>
<proteinExistence type="predicted"/>
<keyword evidence="7" id="KW-1185">Reference proteome</keyword>
<evidence type="ECO:0000256" key="5">
    <source>
        <dbReference type="ARBA" id="ARBA00047925"/>
    </source>
</evidence>
<dbReference type="Gene3D" id="2.60.200.30">
    <property type="entry name" value="Probable inorganic polyphosphate/atp-NAD kinase, domain 2"/>
    <property type="match status" value="1"/>
</dbReference>
<dbReference type="GO" id="GO:0006741">
    <property type="term" value="P:NADP+ biosynthetic process"/>
    <property type="evidence" value="ECO:0007669"/>
    <property type="project" value="InterPro"/>
</dbReference>
<evidence type="ECO:0000256" key="1">
    <source>
        <dbReference type="ARBA" id="ARBA00022679"/>
    </source>
</evidence>
<dbReference type="Proteomes" id="UP000035661">
    <property type="component" value="Chromosome"/>
</dbReference>
<dbReference type="InterPro" id="IPR017438">
    <property type="entry name" value="ATP-NAD_kinase_N"/>
</dbReference>
<accession>A0A0H3XK97</accession>
<evidence type="ECO:0000313" key="7">
    <source>
        <dbReference type="Proteomes" id="UP000035661"/>
    </source>
</evidence>
<evidence type="ECO:0000256" key="3">
    <source>
        <dbReference type="ARBA" id="ARBA00022857"/>
    </source>
</evidence>
<dbReference type="PANTHER" id="PTHR20275:SF0">
    <property type="entry name" value="NAD KINASE"/>
    <property type="match status" value="1"/>
</dbReference>
<dbReference type="SUPFAM" id="SSF111331">
    <property type="entry name" value="NAD kinase/diacylglycerol kinase-like"/>
    <property type="match status" value="1"/>
</dbReference>
<keyword evidence="4" id="KW-0520">NAD</keyword>
<dbReference type="GO" id="GO:0019674">
    <property type="term" value="P:NAD+ metabolic process"/>
    <property type="evidence" value="ECO:0007669"/>
    <property type="project" value="InterPro"/>
</dbReference>
<organism evidence="6 7">
    <name type="scientific">Spiroplasma eriocheiris</name>
    <dbReference type="NCBI Taxonomy" id="315358"/>
    <lineage>
        <taxon>Bacteria</taxon>
        <taxon>Bacillati</taxon>
        <taxon>Mycoplasmatota</taxon>
        <taxon>Mollicutes</taxon>
        <taxon>Entomoplasmatales</taxon>
        <taxon>Spiroplasmataceae</taxon>
        <taxon>Spiroplasma</taxon>
    </lineage>
</organism>
<comment type="catalytic activity">
    <reaction evidence="5">
        <text>NAD(+) + ATP = ADP + NADP(+) + H(+)</text>
        <dbReference type="Rhea" id="RHEA:18629"/>
        <dbReference type="ChEBI" id="CHEBI:15378"/>
        <dbReference type="ChEBI" id="CHEBI:30616"/>
        <dbReference type="ChEBI" id="CHEBI:57540"/>
        <dbReference type="ChEBI" id="CHEBI:58349"/>
        <dbReference type="ChEBI" id="CHEBI:456216"/>
        <dbReference type="EC" id="2.7.1.23"/>
    </reaction>
</comment>
<dbReference type="GO" id="GO:0003951">
    <property type="term" value="F:NAD+ kinase activity"/>
    <property type="evidence" value="ECO:0007669"/>
    <property type="project" value="UniProtKB-EC"/>
</dbReference>
<dbReference type="Pfam" id="PF01513">
    <property type="entry name" value="NAD_kinase"/>
    <property type="match status" value="1"/>
</dbReference>
<keyword evidence="1" id="KW-0808">Transferase</keyword>
<evidence type="ECO:0000313" key="6">
    <source>
        <dbReference type="EMBL" id="AKM53794.1"/>
    </source>
</evidence>
<keyword evidence="2 6" id="KW-0418">Kinase</keyword>
<reference evidence="6 7" key="1">
    <citation type="journal article" date="2015" name="Genome Biol. Evol.">
        <title>Found and Lost: The Fates of Horizontally Acquired Genes in Arthropod-Symbiotic Spiroplasma.</title>
        <authorList>
            <person name="Lo W.S."/>
            <person name="Gasparich G.E."/>
            <person name="Kuo C.H."/>
        </authorList>
    </citation>
    <scope>NUCLEOTIDE SEQUENCE [LARGE SCALE GENOMIC DNA]</scope>
    <source>
        <strain evidence="7">TDA-040725-5</strain>
    </source>
</reference>